<dbReference type="InterPro" id="IPR036866">
    <property type="entry name" value="RibonucZ/Hydroxyglut_hydro"/>
</dbReference>
<dbReference type="Proteomes" id="UP001597414">
    <property type="component" value="Unassembled WGS sequence"/>
</dbReference>
<evidence type="ECO:0000259" key="1">
    <source>
        <dbReference type="Pfam" id="PF12706"/>
    </source>
</evidence>
<dbReference type="EMBL" id="JBHUIV010000010">
    <property type="protein sequence ID" value="MFD2200987.1"/>
    <property type="molecule type" value="Genomic_DNA"/>
</dbReference>
<feature type="domain" description="Metallo-beta-lactamase" evidence="1">
    <location>
        <begin position="52"/>
        <end position="239"/>
    </location>
</feature>
<dbReference type="Pfam" id="PF12706">
    <property type="entry name" value="Lactamase_B_2"/>
    <property type="match status" value="1"/>
</dbReference>
<evidence type="ECO:0000313" key="2">
    <source>
        <dbReference type="EMBL" id="MFD2200987.1"/>
    </source>
</evidence>
<dbReference type="InterPro" id="IPR001279">
    <property type="entry name" value="Metallo-B-lactamas"/>
</dbReference>
<dbReference type="SUPFAM" id="SSF56281">
    <property type="entry name" value="Metallo-hydrolase/oxidoreductase"/>
    <property type="match status" value="1"/>
</dbReference>
<name>A0ABW5B4G6_9BACT</name>
<sequence>MKIAIKGVRGSIPASGPETSHFGGNTSCVTVTDDNNMLILDGGSGLQKVKIPSKPSKRIDILLTHLHMDHIQGLGFFQPLFDPRMEVHIWAPTSVTLNLHARLSRFLSPPLFPVLLRDLPCKLALHEISNSDFKIGPFKISSRFIIHAGPTVGFRVETKNSTLAYIPDHEPALGPEGIIPDKKWISGFDIISEADLLIHDAQFTSKEYKHKLGWGHSSMEDALKIAFLGGVKRLLLFHHDPSRTDGELHAINDKLQKKYSSTLDFEFAQEGTEIELG</sequence>
<protein>
    <submittedName>
        <fullName evidence="2">MBL fold metallo-hydrolase</fullName>
    </submittedName>
</protein>
<dbReference type="RefSeq" id="WP_380800875.1">
    <property type="nucleotide sequence ID" value="NZ_JBHUIV010000010.1"/>
</dbReference>
<dbReference type="CDD" id="cd07715">
    <property type="entry name" value="TaR3-like_MBL-fold"/>
    <property type="match status" value="1"/>
</dbReference>
<proteinExistence type="predicted"/>
<dbReference type="PANTHER" id="PTHR42663:SF4">
    <property type="entry name" value="SLL1036 PROTEIN"/>
    <property type="match status" value="1"/>
</dbReference>
<accession>A0ABW5B4G6</accession>
<comment type="caution">
    <text evidence="2">The sequence shown here is derived from an EMBL/GenBank/DDBJ whole genome shotgun (WGS) entry which is preliminary data.</text>
</comment>
<gene>
    <name evidence="2" type="ORF">ACFSKV_05370</name>
</gene>
<keyword evidence="3" id="KW-1185">Reference proteome</keyword>
<organism evidence="2 3">
    <name type="scientific">Shivajiella indica</name>
    <dbReference type="NCBI Taxonomy" id="872115"/>
    <lineage>
        <taxon>Bacteria</taxon>
        <taxon>Pseudomonadati</taxon>
        <taxon>Bacteroidota</taxon>
        <taxon>Cytophagia</taxon>
        <taxon>Cytophagales</taxon>
        <taxon>Cyclobacteriaceae</taxon>
        <taxon>Shivajiella</taxon>
    </lineage>
</organism>
<evidence type="ECO:0000313" key="3">
    <source>
        <dbReference type="Proteomes" id="UP001597414"/>
    </source>
</evidence>
<reference evidence="3" key="1">
    <citation type="journal article" date="2019" name="Int. J. Syst. Evol. Microbiol.">
        <title>The Global Catalogue of Microorganisms (GCM) 10K type strain sequencing project: providing services to taxonomists for standard genome sequencing and annotation.</title>
        <authorList>
            <consortium name="The Broad Institute Genomics Platform"/>
            <consortium name="The Broad Institute Genome Sequencing Center for Infectious Disease"/>
            <person name="Wu L."/>
            <person name="Ma J."/>
        </authorList>
    </citation>
    <scope>NUCLEOTIDE SEQUENCE [LARGE SCALE GENOMIC DNA]</scope>
    <source>
        <strain evidence="3">KCTC 19812</strain>
    </source>
</reference>
<dbReference type="Gene3D" id="3.60.15.10">
    <property type="entry name" value="Ribonuclease Z/Hydroxyacylglutathione hydrolase-like"/>
    <property type="match status" value="1"/>
</dbReference>
<dbReference type="PANTHER" id="PTHR42663">
    <property type="entry name" value="HYDROLASE C777.06C-RELATED-RELATED"/>
    <property type="match status" value="1"/>
</dbReference>